<dbReference type="PANTHER" id="PTHR31087">
    <property type="match status" value="1"/>
</dbReference>
<dbReference type="Gene3D" id="2.40.160.200">
    <property type="entry name" value="LURP1-related"/>
    <property type="match status" value="1"/>
</dbReference>
<evidence type="ECO:0000256" key="1">
    <source>
        <dbReference type="ARBA" id="ARBA00005437"/>
    </source>
</evidence>
<dbReference type="AlphaFoldDB" id="A0A835BRL8"/>
<name>A0A835BRL8_9POAL</name>
<dbReference type="InterPro" id="IPR007612">
    <property type="entry name" value="LOR"/>
</dbReference>
<evidence type="ECO:0000313" key="3">
    <source>
        <dbReference type="EMBL" id="KAF8706400.1"/>
    </source>
</evidence>
<keyword evidence="4" id="KW-1185">Reference proteome</keyword>
<gene>
    <name evidence="3" type="ORF">HU200_030665</name>
</gene>
<sequence length="143" mass="15477">MVSRIHPSTETTPRRRAGDDAGRAPPPSSLAAALRYYTVWKRSSMGFQGTDGFSVYDAAGALVFRVDNYSRRRKIFAGELLLMDGQGSPLLALRPQVMKQKCPCQDVALHRTIVAIVQASGLKAASGEEAARSAAVMAKRWPG</sequence>
<evidence type="ECO:0000313" key="4">
    <source>
        <dbReference type="Proteomes" id="UP000636709"/>
    </source>
</evidence>
<organism evidence="3 4">
    <name type="scientific">Digitaria exilis</name>
    <dbReference type="NCBI Taxonomy" id="1010633"/>
    <lineage>
        <taxon>Eukaryota</taxon>
        <taxon>Viridiplantae</taxon>
        <taxon>Streptophyta</taxon>
        <taxon>Embryophyta</taxon>
        <taxon>Tracheophyta</taxon>
        <taxon>Spermatophyta</taxon>
        <taxon>Magnoliopsida</taxon>
        <taxon>Liliopsida</taxon>
        <taxon>Poales</taxon>
        <taxon>Poaceae</taxon>
        <taxon>PACMAD clade</taxon>
        <taxon>Panicoideae</taxon>
        <taxon>Panicodae</taxon>
        <taxon>Paniceae</taxon>
        <taxon>Anthephorinae</taxon>
        <taxon>Digitaria</taxon>
    </lineage>
</organism>
<dbReference type="PANTHER" id="PTHR31087:SF95">
    <property type="entry name" value="EXPRESSED PROTEIN"/>
    <property type="match status" value="1"/>
</dbReference>
<dbReference type="InterPro" id="IPR038595">
    <property type="entry name" value="LOR_sf"/>
</dbReference>
<protein>
    <submittedName>
        <fullName evidence="3">Uncharacterized protein</fullName>
    </submittedName>
</protein>
<feature type="compositionally biased region" description="Polar residues" evidence="2">
    <location>
        <begin position="1"/>
        <end position="11"/>
    </location>
</feature>
<dbReference type="Pfam" id="PF04525">
    <property type="entry name" value="LOR"/>
    <property type="match status" value="1"/>
</dbReference>
<evidence type="ECO:0000256" key="2">
    <source>
        <dbReference type="SAM" id="MobiDB-lite"/>
    </source>
</evidence>
<proteinExistence type="inferred from homology"/>
<accession>A0A835BRL8</accession>
<dbReference type="Proteomes" id="UP000636709">
    <property type="component" value="Unassembled WGS sequence"/>
</dbReference>
<dbReference type="InterPro" id="IPR025659">
    <property type="entry name" value="Tubby-like_C"/>
</dbReference>
<dbReference type="SUPFAM" id="SSF54518">
    <property type="entry name" value="Tubby C-terminal domain-like"/>
    <property type="match status" value="1"/>
</dbReference>
<dbReference type="EMBL" id="JACEFO010001767">
    <property type="protein sequence ID" value="KAF8706400.1"/>
    <property type="molecule type" value="Genomic_DNA"/>
</dbReference>
<dbReference type="OrthoDB" id="690018at2759"/>
<feature type="compositionally biased region" description="Basic and acidic residues" evidence="2">
    <location>
        <begin position="12"/>
        <end position="22"/>
    </location>
</feature>
<comment type="similarity">
    <text evidence="1">Belongs to the LOR family.</text>
</comment>
<comment type="caution">
    <text evidence="3">The sequence shown here is derived from an EMBL/GenBank/DDBJ whole genome shotgun (WGS) entry which is preliminary data.</text>
</comment>
<reference evidence="3" key="1">
    <citation type="submission" date="2020-07" db="EMBL/GenBank/DDBJ databases">
        <title>Genome sequence and genetic diversity analysis of an under-domesticated orphan crop, white fonio (Digitaria exilis).</title>
        <authorList>
            <person name="Bennetzen J.L."/>
            <person name="Chen S."/>
            <person name="Ma X."/>
            <person name="Wang X."/>
            <person name="Yssel A.E.J."/>
            <person name="Chaluvadi S.R."/>
            <person name="Johnson M."/>
            <person name="Gangashetty P."/>
            <person name="Hamidou F."/>
            <person name="Sanogo M.D."/>
            <person name="Zwaenepoel A."/>
            <person name="Wallace J."/>
            <person name="Van De Peer Y."/>
            <person name="Van Deynze A."/>
        </authorList>
    </citation>
    <scope>NUCLEOTIDE SEQUENCE</scope>
    <source>
        <tissue evidence="3">Leaves</tissue>
    </source>
</reference>
<feature type="region of interest" description="Disordered" evidence="2">
    <location>
        <begin position="1"/>
        <end position="27"/>
    </location>
</feature>